<reference evidence="3 4" key="1">
    <citation type="submission" date="2014-04" db="EMBL/GenBank/DDBJ databases">
        <authorList>
            <consortium name="DOE Joint Genome Institute"/>
            <person name="Kuo A."/>
            <person name="Girlanda M."/>
            <person name="Perotto S."/>
            <person name="Kohler A."/>
            <person name="Nagy L.G."/>
            <person name="Floudas D."/>
            <person name="Copeland A."/>
            <person name="Barry K.W."/>
            <person name="Cichocki N."/>
            <person name="Veneault-Fourrey C."/>
            <person name="LaButti K."/>
            <person name="Lindquist E.A."/>
            <person name="Lipzen A."/>
            <person name="Lundell T."/>
            <person name="Morin E."/>
            <person name="Murat C."/>
            <person name="Sun H."/>
            <person name="Tunlid A."/>
            <person name="Henrissat B."/>
            <person name="Grigoriev I.V."/>
            <person name="Hibbett D.S."/>
            <person name="Martin F."/>
            <person name="Nordberg H.P."/>
            <person name="Cantor M.N."/>
            <person name="Hua S.X."/>
        </authorList>
    </citation>
    <scope>NUCLEOTIDE SEQUENCE [LARGE SCALE GENOMIC DNA]</scope>
    <source>
        <strain evidence="3 4">MUT 4182</strain>
    </source>
</reference>
<dbReference type="InterPro" id="IPR020795">
    <property type="entry name" value="ORC3"/>
</dbReference>
<feature type="region of interest" description="Disordered" evidence="1">
    <location>
        <begin position="121"/>
        <end position="148"/>
    </location>
</feature>
<feature type="compositionally biased region" description="Acidic residues" evidence="1">
    <location>
        <begin position="134"/>
        <end position="148"/>
    </location>
</feature>
<dbReference type="GO" id="GO:0031261">
    <property type="term" value="C:DNA replication preinitiation complex"/>
    <property type="evidence" value="ECO:0007669"/>
    <property type="project" value="TreeGrafter"/>
</dbReference>
<dbReference type="STRING" id="1051891.A0A0C3PYV1"/>
<dbReference type="GO" id="GO:0005656">
    <property type="term" value="C:nuclear pre-replicative complex"/>
    <property type="evidence" value="ECO:0007669"/>
    <property type="project" value="TreeGrafter"/>
</dbReference>
<evidence type="ECO:0000259" key="2">
    <source>
        <dbReference type="Pfam" id="PF18137"/>
    </source>
</evidence>
<accession>A0A0C3PYV1</accession>
<feature type="domain" description="Origin recognition complex subunit 3 winged helix C-terminal" evidence="2">
    <location>
        <begin position="36"/>
        <end position="185"/>
    </location>
</feature>
<gene>
    <name evidence="3" type="ORF">M407DRAFT_245763</name>
</gene>
<dbReference type="Pfam" id="PF18137">
    <property type="entry name" value="WHD_ORC"/>
    <property type="match status" value="1"/>
</dbReference>
<name>A0A0C3PYV1_9AGAM</name>
<dbReference type="GO" id="GO:0005664">
    <property type="term" value="C:nuclear origin of replication recognition complex"/>
    <property type="evidence" value="ECO:0007669"/>
    <property type="project" value="InterPro"/>
</dbReference>
<dbReference type="GO" id="GO:0003688">
    <property type="term" value="F:DNA replication origin binding"/>
    <property type="evidence" value="ECO:0007669"/>
    <property type="project" value="TreeGrafter"/>
</dbReference>
<dbReference type="InterPro" id="IPR040855">
    <property type="entry name" value="ORC_WH_C"/>
</dbReference>
<dbReference type="Proteomes" id="UP000054248">
    <property type="component" value="Unassembled WGS sequence"/>
</dbReference>
<evidence type="ECO:0000256" key="1">
    <source>
        <dbReference type="SAM" id="MobiDB-lite"/>
    </source>
</evidence>
<dbReference type="GO" id="GO:0006270">
    <property type="term" value="P:DNA replication initiation"/>
    <property type="evidence" value="ECO:0007669"/>
    <property type="project" value="TreeGrafter"/>
</dbReference>
<sequence length="189" mass="21165">MRNRLYRFECVPLSEAWYVKADGADSIKELLNPSIRSSLISALLAPHAYLQCACCKPASSTSMSQASASMASYPDMSIAFSRYLNSGKSVNVYDWYETFSVGLEGEKELVAVRGQANGRAAAKGGKKKKGAKVDEEEEEEDDDDDDDEATKKLEARFLRCFHEFDYLGLLRHSGRKVDHVMRTVYEIPD</sequence>
<dbReference type="OrthoDB" id="10265211at2759"/>
<dbReference type="HOGENOM" id="CLU_1536159_0_0_1"/>
<protein>
    <recommendedName>
        <fullName evidence="2">Origin recognition complex subunit 3 winged helix C-terminal domain-containing protein</fullName>
    </recommendedName>
</protein>
<dbReference type="PANTHER" id="PTHR12748">
    <property type="entry name" value="ORIGIN RECOGNITION COMPLEX SUBUNIT 3"/>
    <property type="match status" value="1"/>
</dbReference>
<keyword evidence="4" id="KW-1185">Reference proteome</keyword>
<reference evidence="4" key="2">
    <citation type="submission" date="2015-01" db="EMBL/GenBank/DDBJ databases">
        <title>Evolutionary Origins and Diversification of the Mycorrhizal Mutualists.</title>
        <authorList>
            <consortium name="DOE Joint Genome Institute"/>
            <consortium name="Mycorrhizal Genomics Consortium"/>
            <person name="Kohler A."/>
            <person name="Kuo A."/>
            <person name="Nagy L.G."/>
            <person name="Floudas D."/>
            <person name="Copeland A."/>
            <person name="Barry K.W."/>
            <person name="Cichocki N."/>
            <person name="Veneault-Fourrey C."/>
            <person name="LaButti K."/>
            <person name="Lindquist E.A."/>
            <person name="Lipzen A."/>
            <person name="Lundell T."/>
            <person name="Morin E."/>
            <person name="Murat C."/>
            <person name="Riley R."/>
            <person name="Ohm R."/>
            <person name="Sun H."/>
            <person name="Tunlid A."/>
            <person name="Henrissat B."/>
            <person name="Grigoriev I.V."/>
            <person name="Hibbett D.S."/>
            <person name="Martin F."/>
        </authorList>
    </citation>
    <scope>NUCLEOTIDE SEQUENCE [LARGE SCALE GENOMIC DNA]</scope>
    <source>
        <strain evidence="4">MUT 4182</strain>
    </source>
</reference>
<proteinExistence type="predicted"/>
<evidence type="ECO:0000313" key="4">
    <source>
        <dbReference type="Proteomes" id="UP000054248"/>
    </source>
</evidence>
<organism evidence="3 4">
    <name type="scientific">Tulasnella calospora MUT 4182</name>
    <dbReference type="NCBI Taxonomy" id="1051891"/>
    <lineage>
        <taxon>Eukaryota</taxon>
        <taxon>Fungi</taxon>
        <taxon>Dikarya</taxon>
        <taxon>Basidiomycota</taxon>
        <taxon>Agaricomycotina</taxon>
        <taxon>Agaricomycetes</taxon>
        <taxon>Cantharellales</taxon>
        <taxon>Tulasnellaceae</taxon>
        <taxon>Tulasnella</taxon>
    </lineage>
</organism>
<evidence type="ECO:0000313" key="3">
    <source>
        <dbReference type="EMBL" id="KIO20555.1"/>
    </source>
</evidence>
<dbReference type="PANTHER" id="PTHR12748:SF0">
    <property type="entry name" value="ORIGIN RECOGNITION COMPLEX SUBUNIT 3"/>
    <property type="match status" value="1"/>
</dbReference>
<dbReference type="EMBL" id="KN823170">
    <property type="protein sequence ID" value="KIO20555.1"/>
    <property type="molecule type" value="Genomic_DNA"/>
</dbReference>
<dbReference type="AlphaFoldDB" id="A0A0C3PYV1"/>
<dbReference type="CDD" id="cd20704">
    <property type="entry name" value="Orc3"/>
    <property type="match status" value="1"/>
</dbReference>